<dbReference type="Proteomes" id="UP001596435">
    <property type="component" value="Unassembled WGS sequence"/>
</dbReference>
<organism evidence="2 3">
    <name type="scientific">Kitasatospora paranensis</name>
    <dbReference type="NCBI Taxonomy" id="258053"/>
    <lineage>
        <taxon>Bacteria</taxon>
        <taxon>Bacillati</taxon>
        <taxon>Actinomycetota</taxon>
        <taxon>Actinomycetes</taxon>
        <taxon>Kitasatosporales</taxon>
        <taxon>Streptomycetaceae</taxon>
        <taxon>Kitasatospora</taxon>
    </lineage>
</organism>
<dbReference type="RefSeq" id="WP_380230391.1">
    <property type="nucleotide sequence ID" value="NZ_JBHTAJ010000004.1"/>
</dbReference>
<evidence type="ECO:0000313" key="3">
    <source>
        <dbReference type="Proteomes" id="UP001596435"/>
    </source>
</evidence>
<sequence>RRAPLTGAVAPVVAAAVTGAVLTGPGALLTDPADGPQSEISDTYMRDTLLSLLPTGQTSAAQGIGRSRGSTLRPSATVRFDTGHGAGQINLLTEHVAVPLTADTAGTQCADPFETPTESCARTVRTDGSVLVTNVLLPRAQGMPKELVVVDTRADGTQVRVEAYSPEGGTAVPLTVDQAVAVATSSAWAHLADGMRPTSVPATHAAVPAAADLRAEAVRLLPAGAAAESADAPQQPPGATHLKVTVGGASSWLTVRVSPKWSPEGGGDPRKSFESNARGTLSHTADGSSVVVRQTGRTKEATGAGSGATIQTAIEVLHPDGTLVWVSEQNGPNGYTFEPGTPALTVDQLTAVATASVWRRG</sequence>
<comment type="caution">
    <text evidence="2">The sequence shown here is derived from an EMBL/GenBank/DDBJ whole genome shotgun (WGS) entry which is preliminary data.</text>
</comment>
<gene>
    <name evidence="2" type="ORF">ACFQMG_03290</name>
</gene>
<accession>A0ABW2FRR6</accession>
<feature type="compositionally biased region" description="Polar residues" evidence="1">
    <location>
        <begin position="274"/>
        <end position="287"/>
    </location>
</feature>
<dbReference type="EMBL" id="JBHTAJ010000004">
    <property type="protein sequence ID" value="MFC7178586.1"/>
    <property type="molecule type" value="Genomic_DNA"/>
</dbReference>
<feature type="non-terminal residue" evidence="2">
    <location>
        <position position="1"/>
    </location>
</feature>
<feature type="region of interest" description="Disordered" evidence="1">
    <location>
        <begin position="258"/>
        <end position="288"/>
    </location>
</feature>
<evidence type="ECO:0008006" key="4">
    <source>
        <dbReference type="Google" id="ProtNLM"/>
    </source>
</evidence>
<keyword evidence="3" id="KW-1185">Reference proteome</keyword>
<evidence type="ECO:0000256" key="1">
    <source>
        <dbReference type="SAM" id="MobiDB-lite"/>
    </source>
</evidence>
<protein>
    <recommendedName>
        <fullName evidence="4">LigA protein</fullName>
    </recommendedName>
</protein>
<reference evidence="3" key="1">
    <citation type="journal article" date="2019" name="Int. J. Syst. Evol. Microbiol.">
        <title>The Global Catalogue of Microorganisms (GCM) 10K type strain sequencing project: providing services to taxonomists for standard genome sequencing and annotation.</title>
        <authorList>
            <consortium name="The Broad Institute Genomics Platform"/>
            <consortium name="The Broad Institute Genome Sequencing Center for Infectious Disease"/>
            <person name="Wu L."/>
            <person name="Ma J."/>
        </authorList>
    </citation>
    <scope>NUCLEOTIDE SEQUENCE [LARGE SCALE GENOMIC DNA]</scope>
    <source>
        <strain evidence="3">CGMCC 1.12859</strain>
    </source>
</reference>
<name>A0ABW2FRR6_9ACTN</name>
<evidence type="ECO:0000313" key="2">
    <source>
        <dbReference type="EMBL" id="MFC7178586.1"/>
    </source>
</evidence>
<proteinExistence type="predicted"/>